<comment type="catalytic activity">
    <reaction evidence="12">
        <text>K(+)(in) = K(+)(out)</text>
        <dbReference type="Rhea" id="RHEA:29463"/>
        <dbReference type="ChEBI" id="CHEBI:29103"/>
    </reaction>
</comment>
<proteinExistence type="inferred from homology"/>
<dbReference type="InParanoid" id="A9VBF7"/>
<organism evidence="15 16">
    <name type="scientific">Monosiga brevicollis</name>
    <name type="common">Choanoflagellate</name>
    <dbReference type="NCBI Taxonomy" id="81824"/>
    <lineage>
        <taxon>Eukaryota</taxon>
        <taxon>Choanoflagellata</taxon>
        <taxon>Craspedida</taxon>
        <taxon>Salpingoecidae</taxon>
        <taxon>Monosiga</taxon>
    </lineage>
</organism>
<accession>A9VBF7</accession>
<keyword evidence="9" id="KW-0406">Ion transport</keyword>
<evidence type="ECO:0000313" key="15">
    <source>
        <dbReference type="EMBL" id="EDQ85230.1"/>
    </source>
</evidence>
<gene>
    <name evidence="15" type="ORF">MONBRDRAFT_29556</name>
</gene>
<keyword evidence="3" id="KW-0813">Transport</keyword>
<keyword evidence="7" id="KW-0630">Potassium</keyword>
<evidence type="ECO:0000256" key="8">
    <source>
        <dbReference type="ARBA" id="ARBA00022989"/>
    </source>
</evidence>
<reference evidence="15 16" key="1">
    <citation type="journal article" date="2008" name="Nature">
        <title>The genome of the choanoflagellate Monosiga brevicollis and the origin of metazoans.</title>
        <authorList>
            <consortium name="JGI Sequencing"/>
            <person name="King N."/>
            <person name="Westbrook M.J."/>
            <person name="Young S.L."/>
            <person name="Kuo A."/>
            <person name="Abedin M."/>
            <person name="Chapman J."/>
            <person name="Fairclough S."/>
            <person name="Hellsten U."/>
            <person name="Isogai Y."/>
            <person name="Letunic I."/>
            <person name="Marr M."/>
            <person name="Pincus D."/>
            <person name="Putnam N."/>
            <person name="Rokas A."/>
            <person name="Wright K.J."/>
            <person name="Zuzow R."/>
            <person name="Dirks W."/>
            <person name="Good M."/>
            <person name="Goodstein D."/>
            <person name="Lemons D."/>
            <person name="Li W."/>
            <person name="Lyons J.B."/>
            <person name="Morris A."/>
            <person name="Nichols S."/>
            <person name="Richter D.J."/>
            <person name="Salamov A."/>
            <person name="Bork P."/>
            <person name="Lim W.A."/>
            <person name="Manning G."/>
            <person name="Miller W.T."/>
            <person name="McGinnis W."/>
            <person name="Shapiro H."/>
            <person name="Tjian R."/>
            <person name="Grigoriev I.V."/>
            <person name="Rokhsar D."/>
        </authorList>
    </citation>
    <scope>NUCLEOTIDE SEQUENCE [LARGE SCALE GENOMIC DNA]</scope>
    <source>
        <strain evidence="16">MX1 / ATCC 50154</strain>
    </source>
</reference>
<keyword evidence="5 14" id="KW-0812">Transmembrane</keyword>
<evidence type="ECO:0000256" key="4">
    <source>
        <dbReference type="ARBA" id="ARBA00022538"/>
    </source>
</evidence>
<keyword evidence="8 14" id="KW-1133">Transmembrane helix</keyword>
<keyword evidence="4" id="KW-0633">Potassium transport</keyword>
<feature type="transmembrane region" description="Helical" evidence="14">
    <location>
        <begin position="309"/>
        <end position="331"/>
    </location>
</feature>
<protein>
    <submittedName>
        <fullName evidence="15">Uncharacterized protein</fullName>
    </submittedName>
</protein>
<evidence type="ECO:0000256" key="9">
    <source>
        <dbReference type="ARBA" id="ARBA00023065"/>
    </source>
</evidence>
<dbReference type="AlphaFoldDB" id="A9VBF7"/>
<name>A9VBF7_MONBE</name>
<evidence type="ECO:0000256" key="12">
    <source>
        <dbReference type="ARBA" id="ARBA00034430"/>
    </source>
</evidence>
<feature type="transmembrane region" description="Helical" evidence="14">
    <location>
        <begin position="85"/>
        <end position="103"/>
    </location>
</feature>
<dbReference type="InterPro" id="IPR010617">
    <property type="entry name" value="TMEM175-like"/>
</dbReference>
<dbReference type="GO" id="GO:0005267">
    <property type="term" value="F:potassium channel activity"/>
    <property type="evidence" value="ECO:0007669"/>
    <property type="project" value="UniProtKB-KW"/>
</dbReference>
<dbReference type="GO" id="GO:0016020">
    <property type="term" value="C:membrane"/>
    <property type="evidence" value="ECO:0007669"/>
    <property type="project" value="UniProtKB-SubCell"/>
</dbReference>
<sequence length="350" mass="38302">MLVSSELPIGFAEALLAIAATISVESLSDIDDEEEGNDESAFEILQVKFGYFGWACSTFFLILLLRRFSLYVFRFIPKANEGIQALNCAELCFICLLPFASSLGSSIRTLQDSKVSASMILGALLCIQITRLLLLHHAARHNLWSEPEDEDGQEADETEANNSTGLVETSGNGSLVHGSERQPLNQIDGAMSSPMASDAGIDSAARRRAAVELEYTICVRRVLFQAVLVLVLFGLAIVFGSLALLGLLPLFLMDRITRQVGLIPASHFERVNFDKKRYELFRDAVYSIIGSILALSLDSDQFFAAHHGALKQVSVLMAYFISFYIAASFYLNNVALVAHLKSLHGAVVPS</sequence>
<dbReference type="Proteomes" id="UP000001357">
    <property type="component" value="Unassembled WGS sequence"/>
</dbReference>
<dbReference type="RefSeq" id="XP_001750055.1">
    <property type="nucleotide sequence ID" value="XM_001750003.1"/>
</dbReference>
<keyword evidence="16" id="KW-1185">Reference proteome</keyword>
<feature type="region of interest" description="Disordered" evidence="13">
    <location>
        <begin position="146"/>
        <end position="178"/>
    </location>
</feature>
<evidence type="ECO:0000313" key="16">
    <source>
        <dbReference type="Proteomes" id="UP000001357"/>
    </source>
</evidence>
<evidence type="ECO:0000256" key="5">
    <source>
        <dbReference type="ARBA" id="ARBA00022692"/>
    </source>
</evidence>
<evidence type="ECO:0000256" key="6">
    <source>
        <dbReference type="ARBA" id="ARBA00022826"/>
    </source>
</evidence>
<evidence type="ECO:0000256" key="11">
    <source>
        <dbReference type="ARBA" id="ARBA00023303"/>
    </source>
</evidence>
<comment type="similarity">
    <text evidence="2">Belongs to the TMEM175 family.</text>
</comment>
<dbReference type="KEGG" id="mbr:MONBRDRAFT_29556"/>
<evidence type="ECO:0000256" key="10">
    <source>
        <dbReference type="ARBA" id="ARBA00023136"/>
    </source>
</evidence>
<feature type="transmembrane region" description="Helical" evidence="14">
    <location>
        <begin position="227"/>
        <end position="252"/>
    </location>
</feature>
<evidence type="ECO:0000256" key="13">
    <source>
        <dbReference type="SAM" id="MobiDB-lite"/>
    </source>
</evidence>
<evidence type="ECO:0000256" key="1">
    <source>
        <dbReference type="ARBA" id="ARBA00004141"/>
    </source>
</evidence>
<feature type="transmembrane region" description="Helical" evidence="14">
    <location>
        <begin position="51"/>
        <end position="73"/>
    </location>
</feature>
<feature type="transmembrane region" description="Helical" evidence="14">
    <location>
        <begin position="115"/>
        <end position="134"/>
    </location>
</feature>
<dbReference type="Pfam" id="PF06736">
    <property type="entry name" value="TMEM175"/>
    <property type="match status" value="2"/>
</dbReference>
<dbReference type="GO" id="GO:0015252">
    <property type="term" value="F:proton channel activity"/>
    <property type="evidence" value="ECO:0007669"/>
    <property type="project" value="InterPro"/>
</dbReference>
<evidence type="ECO:0000256" key="2">
    <source>
        <dbReference type="ARBA" id="ARBA00006920"/>
    </source>
</evidence>
<feature type="compositionally biased region" description="Polar residues" evidence="13">
    <location>
        <begin position="160"/>
        <end position="173"/>
    </location>
</feature>
<dbReference type="GeneID" id="5895218"/>
<evidence type="ECO:0000256" key="3">
    <source>
        <dbReference type="ARBA" id="ARBA00022448"/>
    </source>
</evidence>
<comment type="subcellular location">
    <subcellularLocation>
        <location evidence="1">Membrane</location>
        <topology evidence="1">Multi-pass membrane protein</topology>
    </subcellularLocation>
</comment>
<feature type="compositionally biased region" description="Acidic residues" evidence="13">
    <location>
        <begin position="146"/>
        <end position="159"/>
    </location>
</feature>
<evidence type="ECO:0000256" key="14">
    <source>
        <dbReference type="SAM" id="Phobius"/>
    </source>
</evidence>
<dbReference type="EMBL" id="CH991576">
    <property type="protein sequence ID" value="EDQ85230.1"/>
    <property type="molecule type" value="Genomic_DNA"/>
</dbReference>
<keyword evidence="10 14" id="KW-0472">Membrane</keyword>
<evidence type="ECO:0000256" key="7">
    <source>
        <dbReference type="ARBA" id="ARBA00022958"/>
    </source>
</evidence>
<keyword evidence="6" id="KW-0631">Potassium channel</keyword>
<keyword evidence="11" id="KW-0407">Ion channel</keyword>